<evidence type="ECO:0000256" key="1">
    <source>
        <dbReference type="ARBA" id="ARBA00004123"/>
    </source>
</evidence>
<name>A0A9N9ESQ7_9GLOM</name>
<feature type="compositionally biased region" description="Basic and acidic residues" evidence="6">
    <location>
        <begin position="97"/>
        <end position="106"/>
    </location>
</feature>
<evidence type="ECO:0000256" key="3">
    <source>
        <dbReference type="ARBA" id="ARBA00022490"/>
    </source>
</evidence>
<dbReference type="SUPFAM" id="SSF46565">
    <property type="entry name" value="Chaperone J-domain"/>
    <property type="match status" value="1"/>
</dbReference>
<accession>A0A9N9ESQ7</accession>
<dbReference type="GO" id="GO:0000390">
    <property type="term" value="P:spliceosomal complex disassembly"/>
    <property type="evidence" value="ECO:0007669"/>
    <property type="project" value="TreeGrafter"/>
</dbReference>
<evidence type="ECO:0000313" key="9">
    <source>
        <dbReference type="Proteomes" id="UP000789759"/>
    </source>
</evidence>
<dbReference type="PRINTS" id="PR00625">
    <property type="entry name" value="JDOMAIN"/>
</dbReference>
<dbReference type="SMART" id="SM00271">
    <property type="entry name" value="DnaJ"/>
    <property type="match status" value="1"/>
</dbReference>
<dbReference type="Pfam" id="PF00226">
    <property type="entry name" value="DnaJ"/>
    <property type="match status" value="1"/>
</dbReference>
<dbReference type="CDD" id="cd06257">
    <property type="entry name" value="DnaJ"/>
    <property type="match status" value="1"/>
</dbReference>
<dbReference type="PANTHER" id="PTHR44313">
    <property type="entry name" value="DNAJ HOMOLOG SUBFAMILY C MEMBER 17"/>
    <property type="match status" value="1"/>
</dbReference>
<dbReference type="InterPro" id="IPR036869">
    <property type="entry name" value="J_dom_sf"/>
</dbReference>
<dbReference type="InterPro" id="IPR052094">
    <property type="entry name" value="Pre-mRNA-splicing_ERAD"/>
</dbReference>
<dbReference type="OrthoDB" id="376357at2759"/>
<feature type="domain" description="J" evidence="7">
    <location>
        <begin position="9"/>
        <end position="75"/>
    </location>
</feature>
<feature type="region of interest" description="Disordered" evidence="6">
    <location>
        <begin position="97"/>
        <end position="149"/>
    </location>
</feature>
<keyword evidence="3" id="KW-0963">Cytoplasm</keyword>
<dbReference type="AlphaFoldDB" id="A0A9N9ESQ7"/>
<comment type="caution">
    <text evidence="8">The sequence shown here is derived from an EMBL/GenBank/DDBJ whole genome shotgun (WGS) entry which is preliminary data.</text>
</comment>
<dbReference type="InterPro" id="IPR018253">
    <property type="entry name" value="DnaJ_domain_CS"/>
</dbReference>
<dbReference type="PANTHER" id="PTHR44313:SF1">
    <property type="entry name" value="DNAJ HOMOLOG SUBFAMILY C MEMBER 17"/>
    <property type="match status" value="1"/>
</dbReference>
<proteinExistence type="predicted"/>
<evidence type="ECO:0000256" key="2">
    <source>
        <dbReference type="ARBA" id="ARBA00004496"/>
    </source>
</evidence>
<dbReference type="Gene3D" id="1.10.287.110">
    <property type="entry name" value="DnaJ domain"/>
    <property type="match status" value="1"/>
</dbReference>
<evidence type="ECO:0000313" key="8">
    <source>
        <dbReference type="EMBL" id="CAG8689820.1"/>
    </source>
</evidence>
<dbReference type="EMBL" id="CAJVQA010009782">
    <property type="protein sequence ID" value="CAG8689820.1"/>
    <property type="molecule type" value="Genomic_DNA"/>
</dbReference>
<comment type="subcellular location">
    <subcellularLocation>
        <location evidence="2">Cytoplasm</location>
    </subcellularLocation>
    <subcellularLocation>
        <location evidence="1">Nucleus</location>
    </subcellularLocation>
</comment>
<keyword evidence="4" id="KW-0143">Chaperone</keyword>
<dbReference type="GO" id="GO:0005737">
    <property type="term" value="C:cytoplasm"/>
    <property type="evidence" value="ECO:0007669"/>
    <property type="project" value="UniProtKB-SubCell"/>
</dbReference>
<organism evidence="8 9">
    <name type="scientific">Cetraspora pellucida</name>
    <dbReference type="NCBI Taxonomy" id="1433469"/>
    <lineage>
        <taxon>Eukaryota</taxon>
        <taxon>Fungi</taxon>
        <taxon>Fungi incertae sedis</taxon>
        <taxon>Mucoromycota</taxon>
        <taxon>Glomeromycotina</taxon>
        <taxon>Glomeromycetes</taxon>
        <taxon>Diversisporales</taxon>
        <taxon>Gigasporaceae</taxon>
        <taxon>Cetraspora</taxon>
    </lineage>
</organism>
<evidence type="ECO:0000256" key="4">
    <source>
        <dbReference type="ARBA" id="ARBA00023186"/>
    </source>
</evidence>
<dbReference type="Proteomes" id="UP000789759">
    <property type="component" value="Unassembled WGS sequence"/>
</dbReference>
<dbReference type="GO" id="GO:0005681">
    <property type="term" value="C:spliceosomal complex"/>
    <property type="evidence" value="ECO:0007669"/>
    <property type="project" value="TreeGrafter"/>
</dbReference>
<feature type="compositionally biased region" description="Basic and acidic residues" evidence="6">
    <location>
        <begin position="113"/>
        <end position="142"/>
    </location>
</feature>
<sequence>MNSEDQFIDFYELLGVSYNSTKEEIDKAYRRQAIKHHPDKNRGNTEEATKIFHKISKAYQTLTDPQKKLEYDNTYKARIAAKKRTEALDTKRRLMKEDLEEGEKAAKQTRKNVFTEESKQAKIERLKEETARRRRERGERLRAARGKVK</sequence>
<evidence type="ECO:0000256" key="5">
    <source>
        <dbReference type="ARBA" id="ARBA00023242"/>
    </source>
</evidence>
<dbReference type="InterPro" id="IPR001623">
    <property type="entry name" value="DnaJ_domain"/>
</dbReference>
<dbReference type="PROSITE" id="PS00636">
    <property type="entry name" value="DNAJ_1"/>
    <property type="match status" value="1"/>
</dbReference>
<evidence type="ECO:0000259" key="7">
    <source>
        <dbReference type="PROSITE" id="PS50076"/>
    </source>
</evidence>
<reference evidence="8" key="1">
    <citation type="submission" date="2021-06" db="EMBL/GenBank/DDBJ databases">
        <authorList>
            <person name="Kallberg Y."/>
            <person name="Tangrot J."/>
            <person name="Rosling A."/>
        </authorList>
    </citation>
    <scope>NUCLEOTIDE SEQUENCE</scope>
    <source>
        <strain evidence="8">FL966</strain>
    </source>
</reference>
<keyword evidence="5" id="KW-0539">Nucleus</keyword>
<evidence type="ECO:0000256" key="6">
    <source>
        <dbReference type="SAM" id="MobiDB-lite"/>
    </source>
</evidence>
<gene>
    <name evidence="8" type="ORF">CPELLU_LOCUS11233</name>
</gene>
<dbReference type="PROSITE" id="PS50076">
    <property type="entry name" value="DNAJ_2"/>
    <property type="match status" value="1"/>
</dbReference>
<keyword evidence="9" id="KW-1185">Reference proteome</keyword>
<protein>
    <submittedName>
        <fullName evidence="8">3427_t:CDS:1</fullName>
    </submittedName>
</protein>